<reference evidence="10 11" key="1">
    <citation type="journal article" date="2016" name="Sci. Rep.">
        <title>The Dendrobium catenatum Lindl. genome sequence provides insights into polysaccharide synthase, floral development and adaptive evolution.</title>
        <authorList>
            <person name="Zhang G.Q."/>
            <person name="Xu Q."/>
            <person name="Bian C."/>
            <person name="Tsai W.C."/>
            <person name="Yeh C.M."/>
            <person name="Liu K.W."/>
            <person name="Yoshida K."/>
            <person name="Zhang L.S."/>
            <person name="Chang S.B."/>
            <person name="Chen F."/>
            <person name="Shi Y."/>
            <person name="Su Y.Y."/>
            <person name="Zhang Y.Q."/>
            <person name="Chen L.J."/>
            <person name="Yin Y."/>
            <person name="Lin M."/>
            <person name="Huang H."/>
            <person name="Deng H."/>
            <person name="Wang Z.W."/>
            <person name="Zhu S.L."/>
            <person name="Zhao X."/>
            <person name="Deng C."/>
            <person name="Niu S.C."/>
            <person name="Huang J."/>
            <person name="Wang M."/>
            <person name="Liu G.H."/>
            <person name="Yang H.J."/>
            <person name="Xiao X.J."/>
            <person name="Hsiao Y.Y."/>
            <person name="Wu W.L."/>
            <person name="Chen Y.Y."/>
            <person name="Mitsuda N."/>
            <person name="Ohme-Takagi M."/>
            <person name="Luo Y.B."/>
            <person name="Van de Peer Y."/>
            <person name="Liu Z.J."/>
        </authorList>
    </citation>
    <scope>NUCLEOTIDE SEQUENCE [LARGE SCALE GENOMIC DNA]</scope>
    <source>
        <tissue evidence="10">The whole plant</tissue>
    </source>
</reference>
<evidence type="ECO:0000313" key="10">
    <source>
        <dbReference type="EMBL" id="PKU87006.1"/>
    </source>
</evidence>
<evidence type="ECO:0000256" key="2">
    <source>
        <dbReference type="ARBA" id="ARBA00010617"/>
    </source>
</evidence>
<evidence type="ECO:0000256" key="3">
    <source>
        <dbReference type="ARBA" id="ARBA00022692"/>
    </source>
</evidence>
<evidence type="ECO:0000256" key="1">
    <source>
        <dbReference type="ARBA" id="ARBA00004167"/>
    </source>
</evidence>
<keyword evidence="7" id="KW-0408">Iron</keyword>
<dbReference type="GO" id="GO:0046872">
    <property type="term" value="F:metal ion binding"/>
    <property type="evidence" value="ECO:0007669"/>
    <property type="project" value="UniProtKB-KW"/>
</dbReference>
<gene>
    <name evidence="10" type="primary">CYP704C1</name>
    <name evidence="10" type="ORF">MA16_Dca013953</name>
</gene>
<evidence type="ECO:0000256" key="9">
    <source>
        <dbReference type="SAM" id="Phobius"/>
    </source>
</evidence>
<evidence type="ECO:0000256" key="6">
    <source>
        <dbReference type="ARBA" id="ARBA00023002"/>
    </source>
</evidence>
<protein>
    <submittedName>
        <fullName evidence="10">Cytochrome P450 704C1</fullName>
    </submittedName>
</protein>
<dbReference type="GO" id="GO:0016491">
    <property type="term" value="F:oxidoreductase activity"/>
    <property type="evidence" value="ECO:0007669"/>
    <property type="project" value="UniProtKB-KW"/>
</dbReference>
<reference evidence="10 11" key="2">
    <citation type="journal article" date="2017" name="Nature">
        <title>The Apostasia genome and the evolution of orchids.</title>
        <authorList>
            <person name="Zhang G.Q."/>
            <person name="Liu K.W."/>
            <person name="Li Z."/>
            <person name="Lohaus R."/>
            <person name="Hsiao Y.Y."/>
            <person name="Niu S.C."/>
            <person name="Wang J.Y."/>
            <person name="Lin Y.C."/>
            <person name="Xu Q."/>
            <person name="Chen L.J."/>
            <person name="Yoshida K."/>
            <person name="Fujiwara S."/>
            <person name="Wang Z.W."/>
            <person name="Zhang Y.Q."/>
            <person name="Mitsuda N."/>
            <person name="Wang M."/>
            <person name="Liu G.H."/>
            <person name="Pecoraro L."/>
            <person name="Huang H.X."/>
            <person name="Xiao X.J."/>
            <person name="Lin M."/>
            <person name="Wu X.Y."/>
            <person name="Wu W.L."/>
            <person name="Chen Y.Y."/>
            <person name="Chang S.B."/>
            <person name="Sakamoto S."/>
            <person name="Ohme-Takagi M."/>
            <person name="Yagi M."/>
            <person name="Zeng S.J."/>
            <person name="Shen C.Y."/>
            <person name="Yeh C.M."/>
            <person name="Luo Y.B."/>
            <person name="Tsai W.C."/>
            <person name="Van de Peer Y."/>
            <person name="Liu Z.J."/>
        </authorList>
    </citation>
    <scope>NUCLEOTIDE SEQUENCE [LARGE SCALE GENOMIC DNA]</scope>
    <source>
        <tissue evidence="10">The whole plant</tissue>
    </source>
</reference>
<keyword evidence="5 9" id="KW-1133">Transmembrane helix</keyword>
<name>A0A2I0XGG4_9ASPA</name>
<evidence type="ECO:0000256" key="5">
    <source>
        <dbReference type="ARBA" id="ARBA00022989"/>
    </source>
</evidence>
<sequence length="106" mass="12249">MELVADAKLLAMAVGVACFLVAVYLLKPIVNLLFRKKNYPPVTGTIFHQLLNLHRLLDFQTDLSRRHKTFRILAPFFNYVYTVDPINIEYILKTNFANFGKVFISN</sequence>
<dbReference type="Proteomes" id="UP000233837">
    <property type="component" value="Unassembled WGS sequence"/>
</dbReference>
<evidence type="ECO:0000256" key="7">
    <source>
        <dbReference type="ARBA" id="ARBA00023004"/>
    </source>
</evidence>
<keyword evidence="11" id="KW-1185">Reference proteome</keyword>
<keyword evidence="8 9" id="KW-0472">Membrane</keyword>
<feature type="transmembrane region" description="Helical" evidence="9">
    <location>
        <begin position="6"/>
        <end position="26"/>
    </location>
</feature>
<comment type="similarity">
    <text evidence="2">Belongs to the cytochrome P450 family.</text>
</comment>
<dbReference type="EMBL" id="KZ501901">
    <property type="protein sequence ID" value="PKU87006.1"/>
    <property type="molecule type" value="Genomic_DNA"/>
</dbReference>
<comment type="subcellular location">
    <subcellularLocation>
        <location evidence="1">Membrane</location>
        <topology evidence="1">Single-pass membrane protein</topology>
    </subcellularLocation>
</comment>
<organism evidence="10 11">
    <name type="scientific">Dendrobium catenatum</name>
    <dbReference type="NCBI Taxonomy" id="906689"/>
    <lineage>
        <taxon>Eukaryota</taxon>
        <taxon>Viridiplantae</taxon>
        <taxon>Streptophyta</taxon>
        <taxon>Embryophyta</taxon>
        <taxon>Tracheophyta</taxon>
        <taxon>Spermatophyta</taxon>
        <taxon>Magnoliopsida</taxon>
        <taxon>Liliopsida</taxon>
        <taxon>Asparagales</taxon>
        <taxon>Orchidaceae</taxon>
        <taxon>Epidendroideae</taxon>
        <taxon>Malaxideae</taxon>
        <taxon>Dendrobiinae</taxon>
        <taxon>Dendrobium</taxon>
    </lineage>
</organism>
<evidence type="ECO:0000256" key="4">
    <source>
        <dbReference type="ARBA" id="ARBA00022723"/>
    </source>
</evidence>
<dbReference type="GO" id="GO:0016020">
    <property type="term" value="C:membrane"/>
    <property type="evidence" value="ECO:0007669"/>
    <property type="project" value="UniProtKB-SubCell"/>
</dbReference>
<evidence type="ECO:0000256" key="8">
    <source>
        <dbReference type="ARBA" id="ARBA00023136"/>
    </source>
</evidence>
<dbReference type="STRING" id="906689.A0A2I0XGG4"/>
<evidence type="ECO:0000313" key="11">
    <source>
        <dbReference type="Proteomes" id="UP000233837"/>
    </source>
</evidence>
<dbReference type="PANTHER" id="PTHR24296">
    <property type="entry name" value="CYTOCHROME P450"/>
    <property type="match status" value="1"/>
</dbReference>
<keyword evidence="6" id="KW-0560">Oxidoreductase</keyword>
<proteinExistence type="inferred from homology"/>
<keyword evidence="3 9" id="KW-0812">Transmembrane</keyword>
<accession>A0A2I0XGG4</accession>
<keyword evidence="4" id="KW-0479">Metal-binding</keyword>
<dbReference type="AlphaFoldDB" id="A0A2I0XGG4"/>